<proteinExistence type="predicted"/>
<keyword evidence="4" id="KW-1185">Reference proteome</keyword>
<dbReference type="PANTHER" id="PTHR13847:SF281">
    <property type="entry name" value="FAD DEPENDENT OXIDOREDUCTASE DOMAIN-CONTAINING PROTEIN"/>
    <property type="match status" value="1"/>
</dbReference>
<dbReference type="PANTHER" id="PTHR13847">
    <property type="entry name" value="SARCOSINE DEHYDROGENASE-RELATED"/>
    <property type="match status" value="1"/>
</dbReference>
<dbReference type="Gene3D" id="3.30.9.10">
    <property type="entry name" value="D-Amino Acid Oxidase, subunit A, domain 2"/>
    <property type="match status" value="1"/>
</dbReference>
<organism evidence="3 4">
    <name type="scientific">Pukyongiella litopenaei</name>
    <dbReference type="NCBI Taxonomy" id="2605946"/>
    <lineage>
        <taxon>Bacteria</taxon>
        <taxon>Pseudomonadati</taxon>
        <taxon>Pseudomonadota</taxon>
        <taxon>Alphaproteobacteria</taxon>
        <taxon>Rhodobacterales</taxon>
        <taxon>Paracoccaceae</taxon>
        <taxon>Pukyongiella</taxon>
    </lineage>
</organism>
<dbReference type="Gene3D" id="3.50.50.60">
    <property type="entry name" value="FAD/NAD(P)-binding domain"/>
    <property type="match status" value="1"/>
</dbReference>
<dbReference type="Proteomes" id="UP000237655">
    <property type="component" value="Chromosome"/>
</dbReference>
<protein>
    <submittedName>
        <fullName evidence="3">FAD-binding oxidoreductase</fullName>
    </submittedName>
</protein>
<dbReference type="EMBL" id="CP027665">
    <property type="protein sequence ID" value="AVO36728.1"/>
    <property type="molecule type" value="Genomic_DNA"/>
</dbReference>
<reference evidence="4" key="1">
    <citation type="submission" date="2018-03" db="EMBL/GenBank/DDBJ databases">
        <title>Genomic analysis of the strain SH-1 isolated from shrimp intestine.</title>
        <authorList>
            <person name="Kim Y.-S."/>
            <person name="Kim S.-E."/>
            <person name="Kim K.-H."/>
        </authorList>
    </citation>
    <scope>NUCLEOTIDE SEQUENCE [LARGE SCALE GENOMIC DNA]</scope>
    <source>
        <strain evidence="4">SH-1</strain>
    </source>
</reference>
<evidence type="ECO:0000313" key="4">
    <source>
        <dbReference type="Proteomes" id="UP000237655"/>
    </source>
</evidence>
<dbReference type="SUPFAM" id="SSF51905">
    <property type="entry name" value="FAD/NAD(P)-binding domain"/>
    <property type="match status" value="1"/>
</dbReference>
<dbReference type="RefSeq" id="WP_106471043.1">
    <property type="nucleotide sequence ID" value="NZ_CP027665.1"/>
</dbReference>
<name>A0A2S0MLG6_9RHOB</name>
<keyword evidence="1" id="KW-0560">Oxidoreductase</keyword>
<sequence>MTGIFADGFSDRPYWWDITPPRDIAPGPPPETCDVVVIGSGYTGLHAAITAARGGRSVTVLDAGVPGQGCSTRNGGQVSQSIKPGLAALARRYGIQTARAILADGFASRAYVEDFIRAEGIDCGFATVGRFHAAHSPRAFEAMAAAARAQPEGFEQPARVVNRAGQRAEIGSDRYCGGVVFGDHAALDPGRYHAGLLDLATAAGVRIVPQTAATALDEDETGVTVTTTRGRISARDAVLATNGYSGALSRWHQRRVIPIGSYIIATDPVPVSLMDELIPNNRIQSDSRRVVYYWRASPDRRRILFGGRVSAGETDPRRAARRLRAEMLRIFPQLEPTPISHGWMGFVGYTFDTLAHTGSRDRVHHAMGYCGSGVGMASYLGMKAGLAVLGRQDAGTGLGARPFPTRPLYRGRPWFLPAAVEWHRLLDRLGL</sequence>
<dbReference type="GO" id="GO:0016491">
    <property type="term" value="F:oxidoreductase activity"/>
    <property type="evidence" value="ECO:0007669"/>
    <property type="project" value="UniProtKB-KW"/>
</dbReference>
<evidence type="ECO:0000259" key="2">
    <source>
        <dbReference type="Pfam" id="PF01266"/>
    </source>
</evidence>
<dbReference type="InterPro" id="IPR036188">
    <property type="entry name" value="FAD/NAD-bd_sf"/>
</dbReference>
<dbReference type="GO" id="GO:0005737">
    <property type="term" value="C:cytoplasm"/>
    <property type="evidence" value="ECO:0007669"/>
    <property type="project" value="TreeGrafter"/>
</dbReference>
<evidence type="ECO:0000256" key="1">
    <source>
        <dbReference type="ARBA" id="ARBA00023002"/>
    </source>
</evidence>
<feature type="domain" description="FAD dependent oxidoreductase" evidence="2">
    <location>
        <begin position="34"/>
        <end position="381"/>
    </location>
</feature>
<evidence type="ECO:0000313" key="3">
    <source>
        <dbReference type="EMBL" id="AVO36728.1"/>
    </source>
</evidence>
<dbReference type="AlphaFoldDB" id="A0A2S0MLG6"/>
<dbReference type="InterPro" id="IPR006076">
    <property type="entry name" value="FAD-dep_OxRdtase"/>
</dbReference>
<gene>
    <name evidence="3" type="ORF">C6Y53_02820</name>
</gene>
<dbReference type="KEGG" id="thas:C6Y53_02820"/>
<dbReference type="Pfam" id="PF01266">
    <property type="entry name" value="DAO"/>
    <property type="match status" value="1"/>
</dbReference>
<accession>A0A2S0MLG6</accession>